<keyword evidence="3" id="KW-1133">Transmembrane helix</keyword>
<evidence type="ECO:0000256" key="3">
    <source>
        <dbReference type="SAM" id="Phobius"/>
    </source>
</evidence>
<dbReference type="Gene3D" id="1.25.40.10">
    <property type="entry name" value="Tetratricopeptide repeat domain"/>
    <property type="match status" value="4"/>
</dbReference>
<dbReference type="RefSeq" id="WP_184162018.1">
    <property type="nucleotide sequence ID" value="NZ_JACHLN010000001.1"/>
</dbReference>
<evidence type="ECO:0000256" key="1">
    <source>
        <dbReference type="ARBA" id="ARBA00022737"/>
    </source>
</evidence>
<accession>A0A7W7JY82</accession>
<dbReference type="Proteomes" id="UP000575241">
    <property type="component" value="Unassembled WGS sequence"/>
</dbReference>
<protein>
    <submittedName>
        <fullName evidence="4">Tetratricopeptide (TPR) repeat protein</fullName>
    </submittedName>
</protein>
<keyword evidence="3" id="KW-0812">Transmembrane</keyword>
<reference evidence="4 5" key="1">
    <citation type="submission" date="2020-08" db="EMBL/GenBank/DDBJ databases">
        <title>Functional genomics of gut bacteria from endangered species of beetles.</title>
        <authorList>
            <person name="Carlos-Shanley C."/>
        </authorList>
    </citation>
    <scope>NUCLEOTIDE SEQUENCE [LARGE SCALE GENOMIC DNA]</scope>
    <source>
        <strain evidence="4 5">S00224</strain>
    </source>
</reference>
<dbReference type="AlphaFoldDB" id="A0A7W7JY82"/>
<keyword evidence="3" id="KW-0472">Membrane</keyword>
<keyword evidence="2" id="KW-0802">TPR repeat</keyword>
<evidence type="ECO:0000313" key="5">
    <source>
        <dbReference type="Proteomes" id="UP000575241"/>
    </source>
</evidence>
<dbReference type="Pfam" id="PF14559">
    <property type="entry name" value="TPR_19"/>
    <property type="match status" value="2"/>
</dbReference>
<dbReference type="EMBL" id="JACHLN010000001">
    <property type="protein sequence ID" value="MBB4837444.1"/>
    <property type="molecule type" value="Genomic_DNA"/>
</dbReference>
<name>A0A7W7JY82_9SPHN</name>
<proteinExistence type="predicted"/>
<feature type="transmembrane region" description="Helical" evidence="3">
    <location>
        <begin position="21"/>
        <end position="43"/>
    </location>
</feature>
<dbReference type="SMART" id="SM00028">
    <property type="entry name" value="TPR"/>
    <property type="match status" value="6"/>
</dbReference>
<dbReference type="InterPro" id="IPR019734">
    <property type="entry name" value="TPR_rpt"/>
</dbReference>
<comment type="caution">
    <text evidence="4">The sequence shown here is derived from an EMBL/GenBank/DDBJ whole genome shotgun (WGS) entry which is preliminary data.</text>
</comment>
<evidence type="ECO:0000313" key="4">
    <source>
        <dbReference type="EMBL" id="MBB4837444.1"/>
    </source>
</evidence>
<dbReference type="PANTHER" id="PTHR45586">
    <property type="entry name" value="TPR REPEAT-CONTAINING PROTEIN PA4667"/>
    <property type="match status" value="1"/>
</dbReference>
<dbReference type="InterPro" id="IPR051012">
    <property type="entry name" value="CellSynth/LPSAsmb/PSIAsmb"/>
</dbReference>
<organism evidence="4 5">
    <name type="scientific">Sphingomonas kyeonggiensis</name>
    <dbReference type="NCBI Taxonomy" id="1268553"/>
    <lineage>
        <taxon>Bacteria</taxon>
        <taxon>Pseudomonadati</taxon>
        <taxon>Pseudomonadota</taxon>
        <taxon>Alphaproteobacteria</taxon>
        <taxon>Sphingomonadales</taxon>
        <taxon>Sphingomonadaceae</taxon>
        <taxon>Sphingomonas</taxon>
    </lineage>
</organism>
<sequence length="696" mass="72755">MTSSPRRRRRTSRSSGLPIRRVLVIGGALVVLLAVLAGGWFALSPGRMGTAEVAEATTRAEAMLKADNATGARDLAAEAVRGDPDNENAHIVLARALLALGDGVGAEGEIQRAVDAGYDPKAVPQWRAEAWVLQGKTDKAPAEADKAPAAMRPYGLRIRARALTAQGNFAGAGAALDEALRLAPDNAGVWMDMGRYRYAAGDLIGAAQASDRAVKLAPGYIDALILRGEIVRSQYGLVAALPWFEQALKRDPARHDALIEYAATLGDIGRTVDAVAATRRALAARAGSPQAFYLQAVIAARAGNFDLSRAILEKTGGAINDMPGVILLGGTLALQKGDYEQAIDKLGDLVGMQPMNITARKLLAFALLRTDRARNAIDTLRPVVARADADSYALTLVARGFERIGDRASAARFLDRAAFPAIGEASAFSADDSTATLAADADQRPDDPQATLPLIRALVASGDKGGALTRAQAIAAKNPGAPAAQVVLGDMLMLLNRPADAVAAYKRAADLRFDEPTLLRLVEALDRSGKREDAANALALFLSQNPGSIAAQRISAHWQLAAGDYDAAIDTLEDIRARIGDGDAALNGELAAAYAGAGETGTAVDFGEAAYGLAPANPAVVDAYGWALFKGGDKEGGLELLQKAVILAPKHPGLRWHLAQIYAALGRKAEAKQNAAAALADPSFTERAEAQAMANG</sequence>
<keyword evidence="5" id="KW-1185">Reference proteome</keyword>
<dbReference type="PANTHER" id="PTHR45586:SF1">
    <property type="entry name" value="LIPOPOLYSACCHARIDE ASSEMBLY PROTEIN B"/>
    <property type="match status" value="1"/>
</dbReference>
<dbReference type="InterPro" id="IPR011990">
    <property type="entry name" value="TPR-like_helical_dom_sf"/>
</dbReference>
<gene>
    <name evidence="4" type="ORF">HNP52_000495</name>
</gene>
<keyword evidence="1" id="KW-0677">Repeat</keyword>
<evidence type="ECO:0000256" key="2">
    <source>
        <dbReference type="ARBA" id="ARBA00022803"/>
    </source>
</evidence>
<dbReference type="SUPFAM" id="SSF48452">
    <property type="entry name" value="TPR-like"/>
    <property type="match status" value="4"/>
</dbReference>
<dbReference type="Pfam" id="PF13432">
    <property type="entry name" value="TPR_16"/>
    <property type="match status" value="3"/>
</dbReference>